<gene>
    <name evidence="1" type="ORF">O7A05_32285</name>
</gene>
<organism evidence="1 2">
    <name type="scientific">Mesorhizobium argentiipisi</name>
    <dbReference type="NCBI Taxonomy" id="3015175"/>
    <lineage>
        <taxon>Bacteria</taxon>
        <taxon>Pseudomonadati</taxon>
        <taxon>Pseudomonadota</taxon>
        <taxon>Alphaproteobacteria</taxon>
        <taxon>Hyphomicrobiales</taxon>
        <taxon>Phyllobacteriaceae</taxon>
        <taxon>Mesorhizobium</taxon>
    </lineage>
</organism>
<name>A0ABU8KMV8_9HYPH</name>
<evidence type="ECO:0000313" key="1">
    <source>
        <dbReference type="EMBL" id="MEI9406800.1"/>
    </source>
</evidence>
<dbReference type="Proteomes" id="UP001366503">
    <property type="component" value="Unassembled WGS sequence"/>
</dbReference>
<evidence type="ECO:0008006" key="3">
    <source>
        <dbReference type="Google" id="ProtNLM"/>
    </source>
</evidence>
<dbReference type="RefSeq" id="WP_337097393.1">
    <property type="nucleotide sequence ID" value="NZ_JAPYKO010000047.1"/>
</dbReference>
<proteinExistence type="predicted"/>
<sequence length="244" mass="26221">MGGAGEKARLCAGNNADLCRAVFKANGLSDRRNEFFWSSDEQAPSFYPNAVTLHASAMAAQLAEISRLTSVFADSFAVKDGFCRLDLRPLGFRQLFDASWMWMDLSHPIVVPSGWERVEDASSLEMWAFAWADVGSPSSGRVFPAAILNDDAIAILGRRTADGFAAGCIANRSEQVIGLSNVFAADSGPIYRDAAAAAANAFAGSRALVGYERDRVLDEALACGFQATGVLRIWLRDLVESEPG</sequence>
<reference evidence="1 2" key="1">
    <citation type="submission" date="2022-12" db="EMBL/GenBank/DDBJ databases">
        <authorList>
            <person name="Muema E."/>
        </authorList>
    </citation>
    <scope>NUCLEOTIDE SEQUENCE [LARGE SCALE GENOMIC DNA]</scope>
    <source>
        <strain evidence="2">1330</strain>
    </source>
</reference>
<dbReference type="EMBL" id="JAPYKO010000047">
    <property type="protein sequence ID" value="MEI9406800.1"/>
    <property type="molecule type" value="Genomic_DNA"/>
</dbReference>
<evidence type="ECO:0000313" key="2">
    <source>
        <dbReference type="Proteomes" id="UP001366503"/>
    </source>
</evidence>
<keyword evidence="2" id="KW-1185">Reference proteome</keyword>
<protein>
    <recommendedName>
        <fullName evidence="3">GNAT family N-acetyltransferase</fullName>
    </recommendedName>
</protein>
<accession>A0ABU8KMV8</accession>
<comment type="caution">
    <text evidence="1">The sequence shown here is derived from an EMBL/GenBank/DDBJ whole genome shotgun (WGS) entry which is preliminary data.</text>
</comment>